<proteinExistence type="predicted"/>
<dbReference type="AlphaFoldDB" id="A0A455U757"/>
<name>A0A455U757_9GAMM</name>
<sequence length="75" mass="8140">MSKSLLTLFSIGLLELAARMAKDTTSINHEQFIDFLEEAEQMVFLSDGGQIAILSEGRVAHFSAISGEGCLIYSS</sequence>
<evidence type="ECO:0000313" key="2">
    <source>
        <dbReference type="Proteomes" id="UP000320231"/>
    </source>
</evidence>
<evidence type="ECO:0000313" key="1">
    <source>
        <dbReference type="EMBL" id="BBI61795.1"/>
    </source>
</evidence>
<dbReference type="KEGG" id="hsr:HSBAA_31010"/>
<dbReference type="EMBL" id="AP019514">
    <property type="protein sequence ID" value="BBI61795.1"/>
    <property type="molecule type" value="Genomic_DNA"/>
</dbReference>
<protein>
    <submittedName>
        <fullName evidence="1">Uncharacterized protein</fullName>
    </submittedName>
</protein>
<reference evidence="1 2" key="1">
    <citation type="journal article" date="2019" name="Microbiol. Resour. Announc.">
        <title>Complete Genome Sequence of Halomonas sulfidaeris Strain Esulfide1 Isolated from a Metal Sulfide Rock at a Depth of 2,200 Meters, Obtained Using Nanopore Sequencing.</title>
        <authorList>
            <person name="Saito M."/>
            <person name="Nishigata A."/>
            <person name="Galipon J."/>
            <person name="Arakawa K."/>
        </authorList>
    </citation>
    <scope>NUCLEOTIDE SEQUENCE [LARGE SCALE GENOMIC DNA]</scope>
    <source>
        <strain evidence="1 2">ATCC BAA-803</strain>
    </source>
</reference>
<accession>A0A455U757</accession>
<gene>
    <name evidence="1" type="ORF">HSBAA_31010</name>
</gene>
<organism evidence="1 2">
    <name type="scientific">Vreelandella sulfidaeris</name>
    <dbReference type="NCBI Taxonomy" id="115553"/>
    <lineage>
        <taxon>Bacteria</taxon>
        <taxon>Pseudomonadati</taxon>
        <taxon>Pseudomonadota</taxon>
        <taxon>Gammaproteobacteria</taxon>
        <taxon>Oceanospirillales</taxon>
        <taxon>Halomonadaceae</taxon>
        <taxon>Vreelandella</taxon>
    </lineage>
</organism>
<dbReference type="Proteomes" id="UP000320231">
    <property type="component" value="Chromosome"/>
</dbReference>